<proteinExistence type="inferred from homology"/>
<dbReference type="PANTHER" id="PTHR42953">
    <property type="entry name" value="HIGH-AFFINITY ZINC UPTAKE SYSTEM PROTEIN ZNUA-RELATED"/>
    <property type="match status" value="1"/>
</dbReference>
<protein>
    <submittedName>
        <fullName evidence="6">Zinc ABC transporter substrate-binding protein</fullName>
    </submittedName>
</protein>
<dbReference type="GO" id="GO:0030001">
    <property type="term" value="P:metal ion transport"/>
    <property type="evidence" value="ECO:0007669"/>
    <property type="project" value="InterPro"/>
</dbReference>
<comment type="caution">
    <text evidence="6">The sequence shown here is derived from an EMBL/GenBank/DDBJ whole genome shotgun (WGS) entry which is preliminary data.</text>
</comment>
<reference evidence="6 7" key="1">
    <citation type="submission" date="2018-06" db="EMBL/GenBank/DDBJ databases">
        <title>Noncontiguous genome sequence of Ruminococcaceae bacterium ASD2818.</title>
        <authorList>
            <person name="Chaplin A.V."/>
            <person name="Sokolova S.R."/>
            <person name="Kochetkova T.O."/>
            <person name="Goltsov A.Y."/>
            <person name="Trofimov D.Y."/>
            <person name="Efimov B.A."/>
        </authorList>
    </citation>
    <scope>NUCLEOTIDE SEQUENCE [LARGE SCALE GENOMIC DNA]</scope>
    <source>
        <strain evidence="6 7">ASD2818</strain>
    </source>
</reference>
<dbReference type="InterPro" id="IPR050492">
    <property type="entry name" value="Bact_metal-bind_prot9"/>
</dbReference>
<keyword evidence="4" id="KW-0175">Coiled coil</keyword>
<evidence type="ECO:0000256" key="2">
    <source>
        <dbReference type="ARBA" id="ARBA00022448"/>
    </source>
</evidence>
<dbReference type="SUPFAM" id="SSF53807">
    <property type="entry name" value="Helical backbone' metal receptor"/>
    <property type="match status" value="1"/>
</dbReference>
<dbReference type="PANTHER" id="PTHR42953:SF3">
    <property type="entry name" value="HIGH-AFFINITY ZINC UPTAKE SYSTEM PROTEIN ZNUA"/>
    <property type="match status" value="1"/>
</dbReference>
<organism evidence="6 7">
    <name type="scientific">Hydrogeniiclostridium mannosilyticum</name>
    <dbReference type="NCBI Taxonomy" id="2764322"/>
    <lineage>
        <taxon>Bacteria</taxon>
        <taxon>Bacillati</taxon>
        <taxon>Bacillota</taxon>
        <taxon>Clostridia</taxon>
        <taxon>Eubacteriales</taxon>
        <taxon>Acutalibacteraceae</taxon>
        <taxon>Hydrogeniiclostridium</taxon>
    </lineage>
</organism>
<dbReference type="GO" id="GO:0046872">
    <property type="term" value="F:metal ion binding"/>
    <property type="evidence" value="ECO:0007669"/>
    <property type="project" value="InterPro"/>
</dbReference>
<evidence type="ECO:0000256" key="1">
    <source>
        <dbReference type="ARBA" id="ARBA00011028"/>
    </source>
</evidence>
<gene>
    <name evidence="6" type="ORF">DPQ25_06145</name>
</gene>
<accession>A0A328UE19</accession>
<dbReference type="EMBL" id="QLYR01000002">
    <property type="protein sequence ID" value="RAQ29866.1"/>
    <property type="molecule type" value="Genomic_DNA"/>
</dbReference>
<evidence type="ECO:0000256" key="4">
    <source>
        <dbReference type="SAM" id="Coils"/>
    </source>
</evidence>
<name>A0A328UE19_9FIRM</name>
<keyword evidence="3 5" id="KW-0732">Signal</keyword>
<comment type="similarity">
    <text evidence="1">Belongs to the bacterial solute-binding protein 9 family.</text>
</comment>
<sequence length="298" mass="33065">MKQLKKSIAACLALCLLWCAGCSRSADQRQGFRVVTSFYPMYIMALNITQGVEGVQVDNMAGQQAGCLHDYQLQNKDMKNLERASVFVINGAGMESFMEKVTDSLPSLEVVNAGEGIPLLVDESGEENPHLWVNVSYAARQTDNIAMGLMRADPAHAEQYRANADRYIEKLSALEQEMQRRLKNCQTRNIITFHEAFPYFAQEFDLNIVRVVNREPDSQPSARELAETIREIRGTDVTAVFVEPQYPDSAADIVARESGAAVYTLDPAVTGEDSPDAYLRAMEKNLAVLCEALGGEQE</sequence>
<feature type="coiled-coil region" evidence="4">
    <location>
        <begin position="157"/>
        <end position="188"/>
    </location>
</feature>
<evidence type="ECO:0000256" key="5">
    <source>
        <dbReference type="SAM" id="SignalP"/>
    </source>
</evidence>
<keyword evidence="2" id="KW-0813">Transport</keyword>
<dbReference type="InterPro" id="IPR006127">
    <property type="entry name" value="ZnuA-like"/>
</dbReference>
<feature type="chain" id="PRO_5016416942" evidence="5">
    <location>
        <begin position="26"/>
        <end position="298"/>
    </location>
</feature>
<evidence type="ECO:0000313" key="6">
    <source>
        <dbReference type="EMBL" id="RAQ29866.1"/>
    </source>
</evidence>
<keyword evidence="7" id="KW-1185">Reference proteome</keyword>
<feature type="signal peptide" evidence="5">
    <location>
        <begin position="1"/>
        <end position="25"/>
    </location>
</feature>
<dbReference type="Gene3D" id="3.40.50.1980">
    <property type="entry name" value="Nitrogenase molybdenum iron protein domain"/>
    <property type="match status" value="2"/>
</dbReference>
<evidence type="ECO:0000313" key="7">
    <source>
        <dbReference type="Proteomes" id="UP000249377"/>
    </source>
</evidence>
<dbReference type="Pfam" id="PF01297">
    <property type="entry name" value="ZnuA"/>
    <property type="match status" value="1"/>
</dbReference>
<evidence type="ECO:0000256" key="3">
    <source>
        <dbReference type="ARBA" id="ARBA00022729"/>
    </source>
</evidence>
<dbReference type="Proteomes" id="UP000249377">
    <property type="component" value="Unassembled WGS sequence"/>
</dbReference>
<dbReference type="RefSeq" id="WP_112332282.1">
    <property type="nucleotide sequence ID" value="NZ_QLYR01000002.1"/>
</dbReference>
<dbReference type="AlphaFoldDB" id="A0A328UE19"/>